<name>A0A316EX23_9BURK</name>
<comment type="caution">
    <text evidence="1">The sequence shown here is derived from an EMBL/GenBank/DDBJ whole genome shotgun (WGS) entry which is preliminary data.</text>
</comment>
<dbReference type="RefSeq" id="WP_109583541.1">
    <property type="nucleotide sequence ID" value="NZ_QGGT01000002.1"/>
</dbReference>
<gene>
    <name evidence="1" type="ORF">C7419_102771</name>
</gene>
<accession>A0A316EX23</accession>
<evidence type="ECO:0000313" key="1">
    <source>
        <dbReference type="EMBL" id="PWK35493.1"/>
    </source>
</evidence>
<keyword evidence="2" id="KW-1185">Reference proteome</keyword>
<protein>
    <submittedName>
        <fullName evidence="1">Uncharacterized protein</fullName>
    </submittedName>
</protein>
<reference evidence="1 2" key="1">
    <citation type="submission" date="2018-05" db="EMBL/GenBank/DDBJ databases">
        <title>Genomic Encyclopedia of Type Strains, Phase IV (KMG-V): Genome sequencing to study the core and pangenomes of soil and plant-associated prokaryotes.</title>
        <authorList>
            <person name="Whitman W."/>
        </authorList>
    </citation>
    <scope>NUCLEOTIDE SEQUENCE [LARGE SCALE GENOMIC DNA]</scope>
    <source>
        <strain evidence="1 2">SLV-132</strain>
    </source>
</reference>
<organism evidence="1 2">
    <name type="scientific">Cupriavidus plantarum</name>
    <dbReference type="NCBI Taxonomy" id="942865"/>
    <lineage>
        <taxon>Bacteria</taxon>
        <taxon>Pseudomonadati</taxon>
        <taxon>Pseudomonadota</taxon>
        <taxon>Betaproteobacteria</taxon>
        <taxon>Burkholderiales</taxon>
        <taxon>Burkholderiaceae</taxon>
        <taxon>Cupriavidus</taxon>
    </lineage>
</organism>
<dbReference type="AlphaFoldDB" id="A0A316EX23"/>
<sequence length="76" mass="8885">MKTLVLEDVDIKLFRSIRNDSEELEMNIEERHYEIVQGRMNGTLHRSLIAALMAEPLLKTEEDVRAWDEVMADIRG</sequence>
<evidence type="ECO:0000313" key="2">
    <source>
        <dbReference type="Proteomes" id="UP000245754"/>
    </source>
</evidence>
<proteinExistence type="predicted"/>
<dbReference type="EMBL" id="QGGT01000002">
    <property type="protein sequence ID" value="PWK35493.1"/>
    <property type="molecule type" value="Genomic_DNA"/>
</dbReference>
<dbReference type="Proteomes" id="UP000245754">
    <property type="component" value="Unassembled WGS sequence"/>
</dbReference>